<accession>A0ABR3KVT6</accession>
<dbReference type="Proteomes" id="UP001558632">
    <property type="component" value="Unassembled WGS sequence"/>
</dbReference>
<keyword evidence="3" id="KW-1185">Reference proteome</keyword>
<keyword evidence="1" id="KW-1133">Transmembrane helix</keyword>
<evidence type="ECO:0000256" key="1">
    <source>
        <dbReference type="SAM" id="Phobius"/>
    </source>
</evidence>
<feature type="transmembrane region" description="Helical" evidence="1">
    <location>
        <begin position="15"/>
        <end position="35"/>
    </location>
</feature>
<comment type="caution">
    <text evidence="2">The sequence shown here is derived from an EMBL/GenBank/DDBJ whole genome shotgun (WGS) entry which is preliminary data.</text>
</comment>
<dbReference type="EMBL" id="JBEUSY010000137">
    <property type="protein sequence ID" value="KAL1244230.1"/>
    <property type="molecule type" value="Genomic_DNA"/>
</dbReference>
<keyword evidence="1" id="KW-0472">Membrane</keyword>
<keyword evidence="1" id="KW-0812">Transmembrane</keyword>
<name>A0ABR3KVT6_TRISP</name>
<sequence>MLGFVFSLHLEETPSIVNIITYLKYANLCILWLLIKWLSIRMCRREVVSGSAEFLFCMGFHERLQERWCFIRFPCYVGYSWNNRIFDVCTL</sequence>
<protein>
    <submittedName>
        <fullName evidence="2">Uncharacterized protein</fullName>
    </submittedName>
</protein>
<gene>
    <name evidence="2" type="ORF">TSPI_00411</name>
</gene>
<reference evidence="2 3" key="1">
    <citation type="submission" date="2024-07" db="EMBL/GenBank/DDBJ databases">
        <title>Enhanced genomic and transcriptomic resources for Trichinella pseudospiralis and T. spiralis underpin the discovery of pronounced molecular differences between stages and species.</title>
        <authorList>
            <person name="Pasi K.K."/>
            <person name="La Rosa G."/>
            <person name="Gomez-Morales M.A."/>
            <person name="Tosini F."/>
            <person name="Sumanam S."/>
            <person name="Young N.D."/>
            <person name="Chang B.C."/>
            <person name="Robin G.B."/>
        </authorList>
    </citation>
    <scope>NUCLEOTIDE SEQUENCE [LARGE SCALE GENOMIC DNA]</scope>
    <source>
        <strain evidence="2">ISS534</strain>
    </source>
</reference>
<organism evidence="2 3">
    <name type="scientific">Trichinella spiralis</name>
    <name type="common">Trichina worm</name>
    <dbReference type="NCBI Taxonomy" id="6334"/>
    <lineage>
        <taxon>Eukaryota</taxon>
        <taxon>Metazoa</taxon>
        <taxon>Ecdysozoa</taxon>
        <taxon>Nematoda</taxon>
        <taxon>Enoplea</taxon>
        <taxon>Dorylaimia</taxon>
        <taxon>Trichinellida</taxon>
        <taxon>Trichinellidae</taxon>
        <taxon>Trichinella</taxon>
    </lineage>
</organism>
<evidence type="ECO:0000313" key="2">
    <source>
        <dbReference type="EMBL" id="KAL1244230.1"/>
    </source>
</evidence>
<proteinExistence type="predicted"/>
<evidence type="ECO:0000313" key="3">
    <source>
        <dbReference type="Proteomes" id="UP001558632"/>
    </source>
</evidence>